<dbReference type="Gene3D" id="3.40.47.10">
    <property type="match status" value="1"/>
</dbReference>
<dbReference type="Proteomes" id="UP001595604">
    <property type="component" value="Unassembled WGS sequence"/>
</dbReference>
<keyword evidence="2" id="KW-1185">Reference proteome</keyword>
<sequence length="128" mass="13132">MSGLFAARNQVAIAGYAQSPILRRAERPLGATTVETARQAIADAGLTVDQIDGFVSSPLFPTSGGQAAVDGLSVVTSSWLAQHLGADPAYVVGFQGIGQLTGSLTLAVNAIASGAARYVLFHRALHNP</sequence>
<evidence type="ECO:0000313" key="2">
    <source>
        <dbReference type="Proteomes" id="UP001595604"/>
    </source>
</evidence>
<evidence type="ECO:0000313" key="1">
    <source>
        <dbReference type="EMBL" id="MFC3175515.1"/>
    </source>
</evidence>
<feature type="non-terminal residue" evidence="1">
    <location>
        <position position="128"/>
    </location>
</feature>
<evidence type="ECO:0008006" key="3">
    <source>
        <dbReference type="Google" id="ProtNLM"/>
    </source>
</evidence>
<proteinExistence type="predicted"/>
<protein>
    <recommendedName>
        <fullName evidence="3">Thiolase N-terminal domain-containing protein</fullName>
    </recommendedName>
</protein>
<accession>A0ABV7IS78</accession>
<name>A0ABV7IS78_9SPHN</name>
<comment type="caution">
    <text evidence="1">The sequence shown here is derived from an EMBL/GenBank/DDBJ whole genome shotgun (WGS) entry which is preliminary data.</text>
</comment>
<dbReference type="EMBL" id="JBHRTQ010000016">
    <property type="protein sequence ID" value="MFC3175515.1"/>
    <property type="molecule type" value="Genomic_DNA"/>
</dbReference>
<gene>
    <name evidence="1" type="ORF">ACFOD9_14745</name>
</gene>
<organism evidence="1 2">
    <name type="scientific">Novosphingobium bradum</name>
    <dbReference type="NCBI Taxonomy" id="1737444"/>
    <lineage>
        <taxon>Bacteria</taxon>
        <taxon>Pseudomonadati</taxon>
        <taxon>Pseudomonadota</taxon>
        <taxon>Alphaproteobacteria</taxon>
        <taxon>Sphingomonadales</taxon>
        <taxon>Sphingomonadaceae</taxon>
        <taxon>Novosphingobium</taxon>
    </lineage>
</organism>
<dbReference type="InterPro" id="IPR016039">
    <property type="entry name" value="Thiolase-like"/>
</dbReference>
<dbReference type="SUPFAM" id="SSF53901">
    <property type="entry name" value="Thiolase-like"/>
    <property type="match status" value="1"/>
</dbReference>
<reference evidence="2" key="1">
    <citation type="journal article" date="2019" name="Int. J. Syst. Evol. Microbiol.">
        <title>The Global Catalogue of Microorganisms (GCM) 10K type strain sequencing project: providing services to taxonomists for standard genome sequencing and annotation.</title>
        <authorList>
            <consortium name="The Broad Institute Genomics Platform"/>
            <consortium name="The Broad Institute Genome Sequencing Center for Infectious Disease"/>
            <person name="Wu L."/>
            <person name="Ma J."/>
        </authorList>
    </citation>
    <scope>NUCLEOTIDE SEQUENCE [LARGE SCALE GENOMIC DNA]</scope>
    <source>
        <strain evidence="2">KCTC 42984</strain>
    </source>
</reference>